<dbReference type="InterPro" id="IPR044836">
    <property type="entry name" value="TOL_plant"/>
</dbReference>
<dbReference type="PANTHER" id="PTHR46646:SF1">
    <property type="entry name" value="TOM1-LIKE PROTEIN 1"/>
    <property type="match status" value="1"/>
</dbReference>
<keyword evidence="4" id="KW-0653">Protein transport</keyword>
<dbReference type="PANTHER" id="PTHR46646">
    <property type="entry name" value="TOM1-LIKE PROTEIN 1"/>
    <property type="match status" value="1"/>
</dbReference>
<name>A0A8B8P632_9MYRT</name>
<dbReference type="Pfam" id="PF03127">
    <property type="entry name" value="GAT"/>
    <property type="match status" value="1"/>
</dbReference>
<feature type="compositionally biased region" description="Basic and acidic residues" evidence="6">
    <location>
        <begin position="357"/>
        <end position="372"/>
    </location>
</feature>
<dbReference type="SMART" id="SM00288">
    <property type="entry name" value="VHS"/>
    <property type="match status" value="1"/>
</dbReference>
<feature type="domain" description="GAT" evidence="8">
    <location>
        <begin position="222"/>
        <end position="309"/>
    </location>
</feature>
<dbReference type="InterPro" id="IPR038425">
    <property type="entry name" value="GAT_sf"/>
</dbReference>
<dbReference type="AlphaFoldDB" id="A0A8B8P632"/>
<evidence type="ECO:0000259" key="7">
    <source>
        <dbReference type="PROSITE" id="PS50179"/>
    </source>
</evidence>
<evidence type="ECO:0000256" key="6">
    <source>
        <dbReference type="SAM" id="MobiDB-lite"/>
    </source>
</evidence>
<evidence type="ECO:0000256" key="2">
    <source>
        <dbReference type="ARBA" id="ARBA00007708"/>
    </source>
</evidence>
<organism evidence="9 10">
    <name type="scientific">Rhodamnia argentea</name>
    <dbReference type="NCBI Taxonomy" id="178133"/>
    <lineage>
        <taxon>Eukaryota</taxon>
        <taxon>Viridiplantae</taxon>
        <taxon>Streptophyta</taxon>
        <taxon>Embryophyta</taxon>
        <taxon>Tracheophyta</taxon>
        <taxon>Spermatophyta</taxon>
        <taxon>Magnoliopsida</taxon>
        <taxon>eudicotyledons</taxon>
        <taxon>Gunneridae</taxon>
        <taxon>Pentapetalae</taxon>
        <taxon>rosids</taxon>
        <taxon>malvids</taxon>
        <taxon>Myrtales</taxon>
        <taxon>Myrtaceae</taxon>
        <taxon>Myrtoideae</taxon>
        <taxon>Myrteae</taxon>
        <taxon>Australasian group</taxon>
        <taxon>Rhodamnia</taxon>
    </lineage>
</organism>
<evidence type="ECO:0000256" key="4">
    <source>
        <dbReference type="ARBA" id="ARBA00022927"/>
    </source>
</evidence>
<dbReference type="InterPro" id="IPR008942">
    <property type="entry name" value="ENTH_VHS"/>
</dbReference>
<dbReference type="Gene3D" id="1.25.40.90">
    <property type="match status" value="1"/>
</dbReference>
<dbReference type="KEGG" id="rarg:115740666"/>
<evidence type="ECO:0000256" key="5">
    <source>
        <dbReference type="ARBA" id="ARBA00023136"/>
    </source>
</evidence>
<keyword evidence="3" id="KW-0813">Transport</keyword>
<comment type="subcellular location">
    <subcellularLocation>
        <location evidence="1">Membrane</location>
        <topology evidence="1">Peripheral membrane protein</topology>
    </subcellularLocation>
</comment>
<evidence type="ECO:0000313" key="9">
    <source>
        <dbReference type="Proteomes" id="UP000827889"/>
    </source>
</evidence>
<dbReference type="Pfam" id="PF00790">
    <property type="entry name" value="VHS"/>
    <property type="match status" value="1"/>
</dbReference>
<dbReference type="GO" id="GO:0035091">
    <property type="term" value="F:phosphatidylinositol binding"/>
    <property type="evidence" value="ECO:0007669"/>
    <property type="project" value="InterPro"/>
</dbReference>
<feature type="region of interest" description="Disordered" evidence="6">
    <location>
        <begin position="308"/>
        <end position="372"/>
    </location>
</feature>
<dbReference type="OrthoDB" id="2018246at2759"/>
<dbReference type="GO" id="GO:0043328">
    <property type="term" value="P:protein transport to vacuole involved in ubiquitin-dependent protein catabolic process via the multivesicular body sorting pathway"/>
    <property type="evidence" value="ECO:0007669"/>
    <property type="project" value="InterPro"/>
</dbReference>
<reference evidence="10" key="1">
    <citation type="submission" date="2025-08" db="UniProtKB">
        <authorList>
            <consortium name="RefSeq"/>
        </authorList>
    </citation>
    <scope>IDENTIFICATION</scope>
    <source>
        <tissue evidence="10">Leaf</tissue>
    </source>
</reference>
<dbReference type="Proteomes" id="UP000827889">
    <property type="component" value="Chromosome 7"/>
</dbReference>
<dbReference type="GeneID" id="115740666"/>
<dbReference type="PROSITE" id="PS50909">
    <property type="entry name" value="GAT"/>
    <property type="match status" value="1"/>
</dbReference>
<evidence type="ECO:0000313" key="10">
    <source>
        <dbReference type="RefSeq" id="XP_030530069.1"/>
    </source>
</evidence>
<evidence type="ECO:0000259" key="8">
    <source>
        <dbReference type="PROSITE" id="PS50909"/>
    </source>
</evidence>
<keyword evidence="5" id="KW-0472">Membrane</keyword>
<dbReference type="RefSeq" id="XP_030530069.1">
    <property type="nucleotide sequence ID" value="XM_030674209.2"/>
</dbReference>
<dbReference type="Gene3D" id="1.20.58.160">
    <property type="match status" value="1"/>
</dbReference>
<gene>
    <name evidence="10" type="primary">LOC115740666</name>
</gene>
<accession>A0A8B8P632</accession>
<dbReference type="SUPFAM" id="SSF48464">
    <property type="entry name" value="ENTH/VHS domain"/>
    <property type="match status" value="1"/>
</dbReference>
<protein>
    <submittedName>
        <fullName evidence="10">TOM1-like protein 1</fullName>
    </submittedName>
</protein>
<dbReference type="CDD" id="cd03561">
    <property type="entry name" value="VHS"/>
    <property type="match status" value="1"/>
</dbReference>
<dbReference type="SUPFAM" id="SSF89009">
    <property type="entry name" value="GAT-like domain"/>
    <property type="match status" value="1"/>
</dbReference>
<dbReference type="GO" id="GO:0043130">
    <property type="term" value="F:ubiquitin binding"/>
    <property type="evidence" value="ECO:0007669"/>
    <property type="project" value="InterPro"/>
</dbReference>
<evidence type="ECO:0000256" key="3">
    <source>
        <dbReference type="ARBA" id="ARBA00022448"/>
    </source>
</evidence>
<keyword evidence="9" id="KW-1185">Reference proteome</keyword>
<comment type="similarity">
    <text evidence="2">Belongs to the TOM1 family.</text>
</comment>
<sequence length="372" mass="41689">MSDNLMEKVSTLGDCLKTSGAEVGWKMSADVSSTSFKVKELFQGPTWGDKLVEDATSMLLDKPDWALNLRICDVINHERIDCVEVIRGVKKHLKGTSPRTQYLALALLETCVKNCDMAFCEVASERVLDDMVKLIDDPQTILRNRNKALMLIEAWRESCSELRYLPVYQDTYKSLKARGNCFPGRDDESLAPIFTPPASALDSEPEVTLARRMQLDMHVPMLNAEQTKEALEVAKNIIELLATVLSSSPKQDVLQDELITTLVEQCHEAQQKVQRIAETAGDDEALLLEASTVNDQVQKVLSKYEEELREPATAAAEDTPSQATEEENGVMGEPRSYESGGRERRHEDMTEDLDEMIFGKKGEPKQDDFISL</sequence>
<dbReference type="GO" id="GO:0005737">
    <property type="term" value="C:cytoplasm"/>
    <property type="evidence" value="ECO:0007669"/>
    <property type="project" value="UniProtKB-ARBA"/>
</dbReference>
<evidence type="ECO:0000256" key="1">
    <source>
        <dbReference type="ARBA" id="ARBA00004170"/>
    </source>
</evidence>
<proteinExistence type="inferred from homology"/>
<dbReference type="InterPro" id="IPR004152">
    <property type="entry name" value="GAT_dom"/>
</dbReference>
<dbReference type="GO" id="GO:0016020">
    <property type="term" value="C:membrane"/>
    <property type="evidence" value="ECO:0007669"/>
    <property type="project" value="UniProtKB-SubCell"/>
</dbReference>
<dbReference type="PROSITE" id="PS50179">
    <property type="entry name" value="VHS"/>
    <property type="match status" value="1"/>
</dbReference>
<dbReference type="InterPro" id="IPR002014">
    <property type="entry name" value="VHS_dom"/>
</dbReference>
<feature type="domain" description="VHS" evidence="7">
    <location>
        <begin position="55"/>
        <end position="183"/>
    </location>
</feature>